<dbReference type="FunFam" id="3.40.50.300:FF:000285">
    <property type="entry name" value="Sporulation initiation inhibitor Soj"/>
    <property type="match status" value="1"/>
</dbReference>
<accession>A0A7C3KCG7</accession>
<dbReference type="InterPro" id="IPR025669">
    <property type="entry name" value="AAA_dom"/>
</dbReference>
<sequence length="250" mass="26817">MANVISLFNQAGGTGKTTLAMNLGYSLTQQGHKVLLLDMDPQSSLTVFMGLQPHELEETIAQSILDRAPLPVLSDIHQMDLVPSNLTLSAADVRLATAIAKETRLKKALSPIEQNYDFVLIDCPPTLGVLSILSLVASTHVLIPLQTQYKSFVGLDLLLGTVSELQQEGVAPDLKIAGVIPNLHDRTAQSKEILEAVTEQFSGVAPVFPAIPRAIAFADASMQHLPLGLYDPKHPALAVLTTISQSLESL</sequence>
<protein>
    <submittedName>
        <fullName evidence="3">ParA family protein</fullName>
    </submittedName>
</protein>
<name>A0A7C3KCG7_9CYAN</name>
<dbReference type="InterPro" id="IPR027417">
    <property type="entry name" value="P-loop_NTPase"/>
</dbReference>
<dbReference type="PANTHER" id="PTHR13696">
    <property type="entry name" value="P-LOOP CONTAINING NUCLEOSIDE TRIPHOSPHATE HYDROLASE"/>
    <property type="match status" value="1"/>
</dbReference>
<evidence type="ECO:0000259" key="2">
    <source>
        <dbReference type="Pfam" id="PF13614"/>
    </source>
</evidence>
<dbReference type="CDD" id="cd02042">
    <property type="entry name" value="ParAB_family"/>
    <property type="match status" value="1"/>
</dbReference>
<gene>
    <name evidence="3" type="ORF">ENR64_01925</name>
</gene>
<dbReference type="InterPro" id="IPR050678">
    <property type="entry name" value="DNA_Partitioning_ATPase"/>
</dbReference>
<dbReference type="SUPFAM" id="SSF52540">
    <property type="entry name" value="P-loop containing nucleoside triphosphate hydrolases"/>
    <property type="match status" value="1"/>
</dbReference>
<evidence type="ECO:0000256" key="1">
    <source>
        <dbReference type="ARBA" id="ARBA00006976"/>
    </source>
</evidence>
<dbReference type="Gene3D" id="3.40.50.300">
    <property type="entry name" value="P-loop containing nucleotide triphosphate hydrolases"/>
    <property type="match status" value="1"/>
</dbReference>
<evidence type="ECO:0000313" key="3">
    <source>
        <dbReference type="EMBL" id="HFM96525.1"/>
    </source>
</evidence>
<dbReference type="Pfam" id="PF13614">
    <property type="entry name" value="AAA_31"/>
    <property type="match status" value="1"/>
</dbReference>
<organism evidence="3">
    <name type="scientific">Oscillatoriales cyanobacterium SpSt-418</name>
    <dbReference type="NCBI Taxonomy" id="2282169"/>
    <lineage>
        <taxon>Bacteria</taxon>
        <taxon>Bacillati</taxon>
        <taxon>Cyanobacteriota</taxon>
        <taxon>Cyanophyceae</taxon>
        <taxon>Oscillatoriophycideae</taxon>
        <taxon>Oscillatoriales</taxon>
    </lineage>
</organism>
<dbReference type="EMBL" id="DSRU01000027">
    <property type="protein sequence ID" value="HFM96525.1"/>
    <property type="molecule type" value="Genomic_DNA"/>
</dbReference>
<reference evidence="3" key="1">
    <citation type="journal article" date="2020" name="mSystems">
        <title>Genome- and Community-Level Interaction Insights into Carbon Utilization and Element Cycling Functions of Hydrothermarchaeota in Hydrothermal Sediment.</title>
        <authorList>
            <person name="Zhou Z."/>
            <person name="Liu Y."/>
            <person name="Xu W."/>
            <person name="Pan J."/>
            <person name="Luo Z.H."/>
            <person name="Li M."/>
        </authorList>
    </citation>
    <scope>NUCLEOTIDE SEQUENCE [LARGE SCALE GENOMIC DNA]</scope>
    <source>
        <strain evidence="3">SpSt-418</strain>
    </source>
</reference>
<proteinExistence type="inferred from homology"/>
<dbReference type="PANTHER" id="PTHR13696:SF52">
    <property type="entry name" value="PARA FAMILY PROTEIN CT_582"/>
    <property type="match status" value="1"/>
</dbReference>
<feature type="domain" description="AAA" evidence="2">
    <location>
        <begin position="3"/>
        <end position="176"/>
    </location>
</feature>
<comment type="caution">
    <text evidence="3">The sequence shown here is derived from an EMBL/GenBank/DDBJ whole genome shotgun (WGS) entry which is preliminary data.</text>
</comment>
<comment type="similarity">
    <text evidence="1">Belongs to the ParA family.</text>
</comment>
<dbReference type="AlphaFoldDB" id="A0A7C3KCG7"/>